<reference evidence="2 3" key="1">
    <citation type="submission" date="2024-10" db="EMBL/GenBank/DDBJ databases">
        <title>The Natural Products Discovery Center: Release of the First 8490 Sequenced Strains for Exploring Actinobacteria Biosynthetic Diversity.</title>
        <authorList>
            <person name="Kalkreuter E."/>
            <person name="Kautsar S.A."/>
            <person name="Yang D."/>
            <person name="Bader C.D."/>
            <person name="Teijaro C.N."/>
            <person name="Fluegel L."/>
            <person name="Davis C.M."/>
            <person name="Simpson J.R."/>
            <person name="Lauterbach L."/>
            <person name="Steele A.D."/>
            <person name="Gui C."/>
            <person name="Meng S."/>
            <person name="Li G."/>
            <person name="Viehrig K."/>
            <person name="Ye F."/>
            <person name="Su P."/>
            <person name="Kiefer A.F."/>
            <person name="Nichols A."/>
            <person name="Cepeda A.J."/>
            <person name="Yan W."/>
            <person name="Fan B."/>
            <person name="Jiang Y."/>
            <person name="Adhikari A."/>
            <person name="Zheng C.-J."/>
            <person name="Schuster L."/>
            <person name="Cowan T.M."/>
            <person name="Smanski M.J."/>
            <person name="Chevrette M.G."/>
            <person name="De Carvalho L.P.S."/>
            <person name="Shen B."/>
        </authorList>
    </citation>
    <scope>NUCLEOTIDE SEQUENCE [LARGE SCALE GENOMIC DNA]</scope>
    <source>
        <strain evidence="2 3">NPDC001867</strain>
    </source>
</reference>
<keyword evidence="1" id="KW-1133">Transmembrane helix</keyword>
<comment type="caution">
    <text evidence="2">The sequence shown here is derived from an EMBL/GenBank/DDBJ whole genome shotgun (WGS) entry which is preliminary data.</text>
</comment>
<evidence type="ECO:0008006" key="4">
    <source>
        <dbReference type="Google" id="ProtNLM"/>
    </source>
</evidence>
<protein>
    <recommendedName>
        <fullName evidence="4">MFS transporter</fullName>
    </recommendedName>
</protein>
<dbReference type="Proteomes" id="UP001602089">
    <property type="component" value="Unassembled WGS sequence"/>
</dbReference>
<sequence>MYRKYTPGAAPALITVAQWMIALDMAVVNVALPAVRRELGFAPAPTPVAAE</sequence>
<evidence type="ECO:0000313" key="3">
    <source>
        <dbReference type="Proteomes" id="UP001602089"/>
    </source>
</evidence>
<dbReference type="RefSeq" id="WP_157110961.1">
    <property type="nucleotide sequence ID" value="NZ_JADLPS010000005.1"/>
</dbReference>
<name>A0ABW6T9V3_9NOCA</name>
<keyword evidence="1" id="KW-0812">Transmembrane</keyword>
<gene>
    <name evidence="2" type="ORF">ACFYY5_08820</name>
</gene>
<evidence type="ECO:0000256" key="1">
    <source>
        <dbReference type="SAM" id="Phobius"/>
    </source>
</evidence>
<proteinExistence type="predicted"/>
<feature type="transmembrane region" description="Helical" evidence="1">
    <location>
        <begin position="12"/>
        <end position="32"/>
    </location>
</feature>
<evidence type="ECO:0000313" key="2">
    <source>
        <dbReference type="EMBL" id="MFF4022935.1"/>
    </source>
</evidence>
<organism evidence="2 3">
    <name type="scientific">Nocardia elegans</name>
    <dbReference type="NCBI Taxonomy" id="300029"/>
    <lineage>
        <taxon>Bacteria</taxon>
        <taxon>Bacillati</taxon>
        <taxon>Actinomycetota</taxon>
        <taxon>Actinomycetes</taxon>
        <taxon>Mycobacteriales</taxon>
        <taxon>Nocardiaceae</taxon>
        <taxon>Nocardia</taxon>
    </lineage>
</organism>
<keyword evidence="1" id="KW-0472">Membrane</keyword>
<accession>A0ABW6T9V3</accession>
<dbReference type="EMBL" id="JBIATK010000002">
    <property type="protein sequence ID" value="MFF4022935.1"/>
    <property type="molecule type" value="Genomic_DNA"/>
</dbReference>
<keyword evidence="3" id="KW-1185">Reference proteome</keyword>